<evidence type="ECO:0000256" key="3">
    <source>
        <dbReference type="ARBA" id="ARBA00023163"/>
    </source>
</evidence>
<evidence type="ECO:0000256" key="2">
    <source>
        <dbReference type="ARBA" id="ARBA00023125"/>
    </source>
</evidence>
<gene>
    <name evidence="6" type="ORF">LRS13_06795</name>
</gene>
<keyword evidence="3" id="KW-0804">Transcription</keyword>
<dbReference type="Proteomes" id="UP001058860">
    <property type="component" value="Chromosome"/>
</dbReference>
<dbReference type="SUPFAM" id="SSF48498">
    <property type="entry name" value="Tetracyclin repressor-like, C-terminal domain"/>
    <property type="match status" value="1"/>
</dbReference>
<evidence type="ECO:0000256" key="4">
    <source>
        <dbReference type="PROSITE-ProRule" id="PRU00335"/>
    </source>
</evidence>
<evidence type="ECO:0000259" key="5">
    <source>
        <dbReference type="PROSITE" id="PS50977"/>
    </source>
</evidence>
<dbReference type="Pfam" id="PF00440">
    <property type="entry name" value="TetR_N"/>
    <property type="match status" value="1"/>
</dbReference>
<keyword evidence="1" id="KW-0805">Transcription regulation</keyword>
<dbReference type="Gene3D" id="1.10.357.10">
    <property type="entry name" value="Tetracycline Repressor, domain 2"/>
    <property type="match status" value="1"/>
</dbReference>
<feature type="DNA-binding region" description="H-T-H motif" evidence="4">
    <location>
        <begin position="34"/>
        <end position="53"/>
    </location>
</feature>
<dbReference type="PANTHER" id="PTHR30055">
    <property type="entry name" value="HTH-TYPE TRANSCRIPTIONAL REGULATOR RUTR"/>
    <property type="match status" value="1"/>
</dbReference>
<dbReference type="InterPro" id="IPR050109">
    <property type="entry name" value="HTH-type_TetR-like_transc_reg"/>
</dbReference>
<organism evidence="6 7">
    <name type="scientific">Svornostia abyssi</name>
    <dbReference type="NCBI Taxonomy" id="2898438"/>
    <lineage>
        <taxon>Bacteria</taxon>
        <taxon>Bacillati</taxon>
        <taxon>Actinomycetota</taxon>
        <taxon>Thermoleophilia</taxon>
        <taxon>Solirubrobacterales</taxon>
        <taxon>Baekduiaceae</taxon>
        <taxon>Svornostia</taxon>
    </lineage>
</organism>
<proteinExistence type="predicted"/>
<sequence length="196" mass="20960">MGTGNQPTRKDAARNREAILDAAARVLGADPDAGVDEIAAAAGVNRATLYRHFGTREEILDVLREEAAAQGRVFVADAVAQLFGNGRDRPVLEVIDEVVWAGLQDTTRYRALMASDPRRADELLGPFAEVGVAVVRRSQERGELVDDLPAGLLYRQLLAVVLTGVRAVDEGAATPEDAASTIRRMLSGLRAAARTS</sequence>
<accession>A0ABY5PKT4</accession>
<dbReference type="PANTHER" id="PTHR30055:SF234">
    <property type="entry name" value="HTH-TYPE TRANSCRIPTIONAL REGULATOR BETI"/>
    <property type="match status" value="1"/>
</dbReference>
<dbReference type="SUPFAM" id="SSF46689">
    <property type="entry name" value="Homeodomain-like"/>
    <property type="match status" value="1"/>
</dbReference>
<dbReference type="InterPro" id="IPR001647">
    <property type="entry name" value="HTH_TetR"/>
</dbReference>
<evidence type="ECO:0000256" key="1">
    <source>
        <dbReference type="ARBA" id="ARBA00023015"/>
    </source>
</evidence>
<dbReference type="RefSeq" id="WP_353865683.1">
    <property type="nucleotide sequence ID" value="NZ_CP088295.1"/>
</dbReference>
<protein>
    <submittedName>
        <fullName evidence="6">TetR/AcrR family transcriptional regulator</fullName>
    </submittedName>
</protein>
<keyword evidence="2 4" id="KW-0238">DNA-binding</keyword>
<dbReference type="InterPro" id="IPR009057">
    <property type="entry name" value="Homeodomain-like_sf"/>
</dbReference>
<evidence type="ECO:0000313" key="7">
    <source>
        <dbReference type="Proteomes" id="UP001058860"/>
    </source>
</evidence>
<evidence type="ECO:0000313" key="6">
    <source>
        <dbReference type="EMBL" id="UUY05224.1"/>
    </source>
</evidence>
<reference evidence="7" key="1">
    <citation type="submission" date="2021-11" db="EMBL/GenBank/DDBJ databases">
        <title>Cultivation dependent microbiological survey of springs from the worlds oldest radium mine currently devoted to the extraction of radon-saturated water.</title>
        <authorList>
            <person name="Kapinusova G."/>
            <person name="Smrhova T."/>
            <person name="Strejcek M."/>
            <person name="Suman J."/>
            <person name="Jani K."/>
            <person name="Pajer P."/>
            <person name="Uhlik O."/>
        </authorList>
    </citation>
    <scope>NUCLEOTIDE SEQUENCE [LARGE SCALE GENOMIC DNA]</scope>
    <source>
        <strain evidence="7">J379</strain>
    </source>
</reference>
<dbReference type="InterPro" id="IPR036271">
    <property type="entry name" value="Tet_transcr_reg_TetR-rel_C_sf"/>
</dbReference>
<keyword evidence="7" id="KW-1185">Reference proteome</keyword>
<dbReference type="PROSITE" id="PS50977">
    <property type="entry name" value="HTH_TETR_2"/>
    <property type="match status" value="1"/>
</dbReference>
<name>A0ABY5PKT4_9ACTN</name>
<dbReference type="EMBL" id="CP088295">
    <property type="protein sequence ID" value="UUY05224.1"/>
    <property type="molecule type" value="Genomic_DNA"/>
</dbReference>
<feature type="domain" description="HTH tetR-type" evidence="5">
    <location>
        <begin position="13"/>
        <end position="71"/>
    </location>
</feature>